<feature type="compositionally biased region" description="Acidic residues" evidence="2">
    <location>
        <begin position="219"/>
        <end position="228"/>
    </location>
</feature>
<dbReference type="FunFam" id="3.90.1150.80:FF:000001">
    <property type="entry name" value="Chromosome segregation protein (Pcs1)"/>
    <property type="match status" value="1"/>
</dbReference>
<dbReference type="eggNOG" id="ENOG502SC4G">
    <property type="taxonomic scope" value="Eukaryota"/>
</dbReference>
<keyword evidence="1" id="KW-0175">Coiled coil</keyword>
<evidence type="ECO:0000313" key="5">
    <source>
        <dbReference type="Proteomes" id="UP000018087"/>
    </source>
</evidence>
<dbReference type="PANTHER" id="PTHR28006:SF1">
    <property type="entry name" value="MONOPOLIN COMPLEX SUBUNIT CSM1"/>
    <property type="match status" value="1"/>
</dbReference>
<accession>U7Q7E0</accession>
<dbReference type="GO" id="GO:0072686">
    <property type="term" value="C:mitotic spindle"/>
    <property type="evidence" value="ECO:0007669"/>
    <property type="project" value="TreeGrafter"/>
</dbReference>
<evidence type="ECO:0000259" key="3">
    <source>
        <dbReference type="Pfam" id="PF12539"/>
    </source>
</evidence>
<dbReference type="GO" id="GO:0034506">
    <property type="term" value="C:chromosome, centromeric core domain"/>
    <property type="evidence" value="ECO:0007669"/>
    <property type="project" value="TreeGrafter"/>
</dbReference>
<feature type="region of interest" description="Disordered" evidence="2">
    <location>
        <begin position="36"/>
        <end position="229"/>
    </location>
</feature>
<feature type="compositionally biased region" description="Low complexity" evidence="2">
    <location>
        <begin position="36"/>
        <end position="48"/>
    </location>
</feature>
<protein>
    <recommendedName>
        <fullName evidence="3">Monopolin complex subunit Csm1/Pcs1 C-terminal domain-containing protein</fullName>
    </recommendedName>
</protein>
<feature type="compositionally biased region" description="Low complexity" evidence="2">
    <location>
        <begin position="90"/>
        <end position="112"/>
    </location>
</feature>
<dbReference type="GO" id="GO:1990644">
    <property type="term" value="F:microtubule site clamp"/>
    <property type="evidence" value="ECO:0007669"/>
    <property type="project" value="TreeGrafter"/>
</dbReference>
<dbReference type="Proteomes" id="UP000018087">
    <property type="component" value="Unassembled WGS sequence"/>
</dbReference>
<feature type="domain" description="Monopolin complex subunit Csm1/Pcs1 C-terminal" evidence="3">
    <location>
        <begin position="453"/>
        <end position="543"/>
    </location>
</feature>
<feature type="coiled-coil region" evidence="1">
    <location>
        <begin position="296"/>
        <end position="331"/>
    </location>
</feature>
<feature type="region of interest" description="Disordered" evidence="2">
    <location>
        <begin position="248"/>
        <end position="293"/>
    </location>
</feature>
<name>U7Q7E0_SPOS1</name>
<dbReference type="HOGENOM" id="CLU_029214_1_0_1"/>
<reference evidence="5" key="1">
    <citation type="journal article" date="2014" name="Genome Announc.">
        <title>Genome sequence of the pathogenic fungus Sporothrix schenckii (ATCC 58251).</title>
        <authorList>
            <person name="Cuomo C.A."/>
            <person name="Rodriguez-Del Valle N."/>
            <person name="Perez-Sanchez L."/>
            <person name="Abouelleil A."/>
            <person name="Goldberg J."/>
            <person name="Young S."/>
            <person name="Zeng Q."/>
            <person name="Birren B.W."/>
        </authorList>
    </citation>
    <scope>NUCLEOTIDE SEQUENCE [LARGE SCALE GENOMIC DNA]</scope>
    <source>
        <strain evidence="5">ATCC 58251 / de Perez 2211183</strain>
    </source>
</reference>
<dbReference type="AlphaFoldDB" id="U7Q7E0"/>
<dbReference type="InterPro" id="IPR040349">
    <property type="entry name" value="Csm1/Pcs1"/>
</dbReference>
<sequence length="561" mass="59445">MARTKAPSHLLSLVESDSDDDLGVFRGKTTVDAAKAKAAATNTKAASASIRDMPPAKRGRPPATAAATSKVTKAAQKTAATRRAGERRGAAAAAAVAADDTTTAAKPTTVARSQRVLADKTNEMAVEPAEPTTAAPAKARGRPGRKAAAPAVTDVVASEVDMEREAEAEDAPAVPKKRGRGRPKVTTNENDDQQAAKPAKWGRRSVASTVDGDVSMATDGDETADMDENTAATNTELTDTMEIEPTEPASVDASSVFQSPQRHSRPHAPAPSYARHARGASTTTGGSDDASVRRRLGELTKKYDALEARYRDLKEIGVKEAERNFDRLKKQGDDRAKASNDLIASLKAELASFRELTKDGAKVRRDWEASEARAADLQAQVGELKKALDDAKAASKTLSTKLAAARTAAEMPALPAGMAVPGSAIKASSKASSAPANARAAVEAMQANSQMAQLKEDLYGDLTGLLVRSAVRQGGREMYDCIQTGRNGSLHFKLCIDEDDAGDGAAGDDSAQFVYTPQLDDRRDAALIEQLPDYLVEEISFPRLQAAKFYKRVMQALTEDQ</sequence>
<gene>
    <name evidence="4" type="ORF">HMPREF1624_01234</name>
</gene>
<dbReference type="GO" id="GO:0045144">
    <property type="term" value="P:meiotic sister chromatid segregation"/>
    <property type="evidence" value="ECO:0007669"/>
    <property type="project" value="TreeGrafter"/>
</dbReference>
<evidence type="ECO:0000256" key="1">
    <source>
        <dbReference type="SAM" id="Coils"/>
    </source>
</evidence>
<feature type="compositionally biased region" description="Low complexity" evidence="2">
    <location>
        <begin position="125"/>
        <end position="138"/>
    </location>
</feature>
<dbReference type="GO" id="GO:0051315">
    <property type="term" value="P:attachment of mitotic spindle microtubules to kinetochore"/>
    <property type="evidence" value="ECO:0007669"/>
    <property type="project" value="TreeGrafter"/>
</dbReference>
<organism evidence="4 5">
    <name type="scientific">Sporothrix schenckii (strain ATCC 58251 / de Perez 2211183)</name>
    <name type="common">Rose-picker's disease fungus</name>
    <dbReference type="NCBI Taxonomy" id="1391915"/>
    <lineage>
        <taxon>Eukaryota</taxon>
        <taxon>Fungi</taxon>
        <taxon>Dikarya</taxon>
        <taxon>Ascomycota</taxon>
        <taxon>Pezizomycotina</taxon>
        <taxon>Sordariomycetes</taxon>
        <taxon>Sordariomycetidae</taxon>
        <taxon>Ophiostomatales</taxon>
        <taxon>Ophiostomataceae</taxon>
        <taxon>Sporothrix</taxon>
    </lineage>
</organism>
<feature type="compositionally biased region" description="Polar residues" evidence="2">
    <location>
        <begin position="252"/>
        <end position="261"/>
    </location>
</feature>
<dbReference type="Gene3D" id="3.90.1150.80">
    <property type="match status" value="1"/>
</dbReference>
<dbReference type="PANTHER" id="PTHR28006">
    <property type="entry name" value="MONOPOLIN COMPLEX SUBUNIT CSM1"/>
    <property type="match status" value="1"/>
</dbReference>
<evidence type="ECO:0000256" key="2">
    <source>
        <dbReference type="SAM" id="MobiDB-lite"/>
    </source>
</evidence>
<dbReference type="GO" id="GO:0005730">
    <property type="term" value="C:nucleolus"/>
    <property type="evidence" value="ECO:0007669"/>
    <property type="project" value="TreeGrafter"/>
</dbReference>
<dbReference type="Pfam" id="PF12539">
    <property type="entry name" value="Csm1"/>
    <property type="match status" value="1"/>
</dbReference>
<dbReference type="OrthoDB" id="2431049at2759"/>
<dbReference type="InterPro" id="IPR020981">
    <property type="entry name" value="Csm1/Pcs1_C"/>
</dbReference>
<dbReference type="EMBL" id="KI440842">
    <property type="protein sequence ID" value="ERT02930.1"/>
    <property type="molecule type" value="Genomic_DNA"/>
</dbReference>
<feature type="compositionally biased region" description="Low complexity" evidence="2">
    <location>
        <begin position="63"/>
        <end position="82"/>
    </location>
</feature>
<dbReference type="STRING" id="1391915.U7Q7E0"/>
<keyword evidence="5" id="KW-1185">Reference proteome</keyword>
<dbReference type="CDD" id="cd23787">
    <property type="entry name" value="RWD_CSM1"/>
    <property type="match status" value="1"/>
</dbReference>
<evidence type="ECO:0000313" key="4">
    <source>
        <dbReference type="EMBL" id="ERT02930.1"/>
    </source>
</evidence>
<proteinExistence type="predicted"/>
<dbReference type="InterPro" id="IPR038608">
    <property type="entry name" value="Csm1/Pcs1_C_sf"/>
</dbReference>
<dbReference type="GO" id="GO:0033551">
    <property type="term" value="C:monopolin complex"/>
    <property type="evidence" value="ECO:0007669"/>
    <property type="project" value="InterPro"/>
</dbReference>
<feature type="compositionally biased region" description="Acidic residues" evidence="2">
    <location>
        <begin position="160"/>
        <end position="170"/>
    </location>
</feature>